<name>A0ABT2J2B4_9PSEU</name>
<gene>
    <name evidence="3" type="ORF">JT362_02545</name>
</gene>
<accession>A0ABT2J2B4</accession>
<organism evidence="3 4">
    <name type="scientific">Actinophytocola gossypii</name>
    <dbReference type="NCBI Taxonomy" id="2812003"/>
    <lineage>
        <taxon>Bacteria</taxon>
        <taxon>Bacillati</taxon>
        <taxon>Actinomycetota</taxon>
        <taxon>Actinomycetes</taxon>
        <taxon>Pseudonocardiales</taxon>
        <taxon>Pseudonocardiaceae</taxon>
    </lineage>
</organism>
<dbReference type="PANTHER" id="PTHR48090:SF7">
    <property type="entry name" value="RFBJ PROTEIN"/>
    <property type="match status" value="1"/>
</dbReference>
<evidence type="ECO:0000256" key="1">
    <source>
        <dbReference type="ARBA" id="ARBA00006739"/>
    </source>
</evidence>
<dbReference type="InterPro" id="IPR001173">
    <property type="entry name" value="Glyco_trans_2-like"/>
</dbReference>
<keyword evidence="4" id="KW-1185">Reference proteome</keyword>
<dbReference type="PANTHER" id="PTHR48090">
    <property type="entry name" value="UNDECAPRENYL-PHOSPHATE 4-DEOXY-4-FORMAMIDO-L-ARABINOSE TRANSFERASE-RELATED"/>
    <property type="match status" value="1"/>
</dbReference>
<proteinExistence type="inferred from homology"/>
<comment type="similarity">
    <text evidence="1">Belongs to the glycosyltransferase 2 family.</text>
</comment>
<dbReference type="Proteomes" id="UP001156441">
    <property type="component" value="Unassembled WGS sequence"/>
</dbReference>
<feature type="domain" description="Glycosyltransferase 2-like" evidence="2">
    <location>
        <begin position="26"/>
        <end position="193"/>
    </location>
</feature>
<dbReference type="EMBL" id="JAFFZE010000004">
    <property type="protein sequence ID" value="MCT2582000.1"/>
    <property type="molecule type" value="Genomic_DNA"/>
</dbReference>
<evidence type="ECO:0000259" key="2">
    <source>
        <dbReference type="Pfam" id="PF00535"/>
    </source>
</evidence>
<dbReference type="SUPFAM" id="SSF53448">
    <property type="entry name" value="Nucleotide-diphospho-sugar transferases"/>
    <property type="match status" value="1"/>
</dbReference>
<dbReference type="Gene3D" id="3.90.550.10">
    <property type="entry name" value="Spore Coat Polysaccharide Biosynthesis Protein SpsA, Chain A"/>
    <property type="match status" value="1"/>
</dbReference>
<evidence type="ECO:0000313" key="4">
    <source>
        <dbReference type="Proteomes" id="UP001156441"/>
    </source>
</evidence>
<protein>
    <submittedName>
        <fullName evidence="3">Glycosyltransferase</fullName>
    </submittedName>
</protein>
<comment type="caution">
    <text evidence="3">The sequence shown here is derived from an EMBL/GenBank/DDBJ whole genome shotgun (WGS) entry which is preliminary data.</text>
</comment>
<dbReference type="InterPro" id="IPR029044">
    <property type="entry name" value="Nucleotide-diphossugar_trans"/>
</dbReference>
<evidence type="ECO:0000313" key="3">
    <source>
        <dbReference type="EMBL" id="MCT2582000.1"/>
    </source>
</evidence>
<dbReference type="Pfam" id="PF00535">
    <property type="entry name" value="Glycos_transf_2"/>
    <property type="match status" value="1"/>
</dbReference>
<reference evidence="3 4" key="1">
    <citation type="submission" date="2021-02" db="EMBL/GenBank/DDBJ databases">
        <title>Actinophytocola xerophila sp. nov., isolated from soil of cotton cropping field.</title>
        <authorList>
            <person name="Huang R."/>
            <person name="Chen X."/>
            <person name="Ge X."/>
            <person name="Liu W."/>
        </authorList>
    </citation>
    <scope>NUCLEOTIDE SEQUENCE [LARGE SCALE GENOMIC DNA]</scope>
    <source>
        <strain evidence="3 4">S1-96</strain>
    </source>
</reference>
<sequence>MLDAPAPEVQPAARATRIRSRGRAHVVLPAYNEAAALPSLLDRLAAQASTEQLTVWVVDDGSVDDTAAVAEAGVPGLDVRLVRHDANAGLGQALRTGLHAVLDVAGDDDVAVVMDADDTHDPALLRPLLDQIQAGADIAICSRFVPGGDDSTAPPLRRLLSRAAALLFRRVLRVDGVRDFTSGYRAYRVDLLERATLHWGERLVEERGFACMVELLLKLRHCDPVVAEVPLPLRYDRKPGASKLALRRTVGQYLLLLLRTRLTPPPHREL</sequence>
<dbReference type="InterPro" id="IPR050256">
    <property type="entry name" value="Glycosyltransferase_2"/>
</dbReference>